<gene>
    <name evidence="3" type="ORF">OS493_020809</name>
</gene>
<accession>A0A9X0CEE1</accession>
<comment type="caution">
    <text evidence="3">The sequence shown here is derived from an EMBL/GenBank/DDBJ whole genome shotgun (WGS) entry which is preliminary data.</text>
</comment>
<keyword evidence="4" id="KW-1185">Reference proteome</keyword>
<organism evidence="3 4">
    <name type="scientific">Desmophyllum pertusum</name>
    <dbReference type="NCBI Taxonomy" id="174260"/>
    <lineage>
        <taxon>Eukaryota</taxon>
        <taxon>Metazoa</taxon>
        <taxon>Cnidaria</taxon>
        <taxon>Anthozoa</taxon>
        <taxon>Hexacorallia</taxon>
        <taxon>Scleractinia</taxon>
        <taxon>Caryophylliina</taxon>
        <taxon>Caryophylliidae</taxon>
        <taxon>Desmophyllum</taxon>
    </lineage>
</organism>
<dbReference type="OrthoDB" id="10654104at2759"/>
<keyword evidence="1" id="KW-0175">Coiled coil</keyword>
<dbReference type="Proteomes" id="UP001163046">
    <property type="component" value="Unassembled WGS sequence"/>
</dbReference>
<proteinExistence type="predicted"/>
<keyword evidence="2" id="KW-1133">Transmembrane helix</keyword>
<evidence type="ECO:0000313" key="3">
    <source>
        <dbReference type="EMBL" id="KAJ7331108.1"/>
    </source>
</evidence>
<evidence type="ECO:0000313" key="4">
    <source>
        <dbReference type="Proteomes" id="UP001163046"/>
    </source>
</evidence>
<evidence type="ECO:0000256" key="1">
    <source>
        <dbReference type="SAM" id="Coils"/>
    </source>
</evidence>
<sequence>MAARKPSQRYNQLLDRDVNIVLESVLEYPLPQVLRNIFEDLWDNVKHYLSELKSIDPERFYFKLNDVSFSSFILISLAGFVLVILMIWLIIRRCKGKDKATDPEKDELIVQNQRLKALTVDLEKQVTEHREKRLIAERKITELKTNKDNKGKIEHEEMLRQLKSAFKEEVATLKCEKQEVEDREKRLISELNEHETDMDNKRKIENEELKSAIQVKEEIATLKCEIDKVKAQRNLYWGFLHFRLYNELRMKGRHPNCLYNLHEYDRRLLMMHPVVLMTRFNMFPPGSTNSSHSEDSSVAT</sequence>
<keyword evidence="2" id="KW-0472">Membrane</keyword>
<name>A0A9X0CEE1_9CNID</name>
<feature type="transmembrane region" description="Helical" evidence="2">
    <location>
        <begin position="69"/>
        <end position="91"/>
    </location>
</feature>
<feature type="coiled-coil region" evidence="1">
    <location>
        <begin position="105"/>
        <end position="232"/>
    </location>
</feature>
<evidence type="ECO:0000256" key="2">
    <source>
        <dbReference type="SAM" id="Phobius"/>
    </source>
</evidence>
<reference evidence="3" key="1">
    <citation type="submission" date="2023-01" db="EMBL/GenBank/DDBJ databases">
        <title>Genome assembly of the deep-sea coral Lophelia pertusa.</title>
        <authorList>
            <person name="Herrera S."/>
            <person name="Cordes E."/>
        </authorList>
    </citation>
    <scope>NUCLEOTIDE SEQUENCE</scope>
    <source>
        <strain evidence="3">USNM1676648</strain>
        <tissue evidence="3">Polyp</tissue>
    </source>
</reference>
<keyword evidence="2" id="KW-0812">Transmembrane</keyword>
<dbReference type="AlphaFoldDB" id="A0A9X0CEE1"/>
<protein>
    <submittedName>
        <fullName evidence="3">Uncharacterized protein</fullName>
    </submittedName>
</protein>
<dbReference type="EMBL" id="MU827790">
    <property type="protein sequence ID" value="KAJ7331108.1"/>
    <property type="molecule type" value="Genomic_DNA"/>
</dbReference>